<dbReference type="RefSeq" id="WP_149946904.1">
    <property type="nucleotide sequence ID" value="NZ_JBBNMF010000017.1"/>
</dbReference>
<organism evidence="2 3">
    <name type="scientific">Bacteroides cellulosilyticus</name>
    <dbReference type="NCBI Taxonomy" id="246787"/>
    <lineage>
        <taxon>Bacteria</taxon>
        <taxon>Pseudomonadati</taxon>
        <taxon>Bacteroidota</taxon>
        <taxon>Bacteroidia</taxon>
        <taxon>Bacteroidales</taxon>
        <taxon>Bacteroidaceae</taxon>
        <taxon>Bacteroides</taxon>
    </lineage>
</organism>
<evidence type="ECO:0000313" key="3">
    <source>
        <dbReference type="Proteomes" id="UP000482653"/>
    </source>
</evidence>
<reference evidence="2 3" key="1">
    <citation type="journal article" date="2019" name="Nat. Med.">
        <title>A library of human gut bacterial isolates paired with longitudinal multiomics data enables mechanistic microbiome research.</title>
        <authorList>
            <person name="Poyet M."/>
            <person name="Groussin M."/>
            <person name="Gibbons S.M."/>
            <person name="Avila-Pacheco J."/>
            <person name="Jiang X."/>
            <person name="Kearney S.M."/>
            <person name="Perrotta A.R."/>
            <person name="Berdy B."/>
            <person name="Zhao S."/>
            <person name="Lieberman T.D."/>
            <person name="Swanson P.K."/>
            <person name="Smith M."/>
            <person name="Roesemann S."/>
            <person name="Alexander J.E."/>
            <person name="Rich S.A."/>
            <person name="Livny J."/>
            <person name="Vlamakis H."/>
            <person name="Clish C."/>
            <person name="Bullock K."/>
            <person name="Deik A."/>
            <person name="Scott J."/>
            <person name="Pierce K.A."/>
            <person name="Xavier R.J."/>
            <person name="Alm E.J."/>
        </authorList>
    </citation>
    <scope>NUCLEOTIDE SEQUENCE [LARGE SCALE GENOMIC DNA]</scope>
    <source>
        <strain evidence="2 3">BIOML-A8</strain>
    </source>
</reference>
<accession>A0A6L3K2C0</accession>
<dbReference type="EMBL" id="VVYX01000012">
    <property type="protein sequence ID" value="KAA5419074.1"/>
    <property type="molecule type" value="Genomic_DNA"/>
</dbReference>
<feature type="compositionally biased region" description="Polar residues" evidence="1">
    <location>
        <begin position="28"/>
        <end position="37"/>
    </location>
</feature>
<dbReference type="Proteomes" id="UP000482653">
    <property type="component" value="Unassembled WGS sequence"/>
</dbReference>
<feature type="region of interest" description="Disordered" evidence="1">
    <location>
        <begin position="1"/>
        <end position="54"/>
    </location>
</feature>
<proteinExistence type="predicted"/>
<sequence length="77" mass="8758">MRQKKRYQKKNSRLHFRGYSDTAIAGRGSNSLRSNNRPLPDPDSAYVDAPTVRPGDHVAKRGEELYNVRGLGVDIFR</sequence>
<name>A0A6L3K2C0_9BACE</name>
<dbReference type="AlphaFoldDB" id="A0A6L3K2C0"/>
<gene>
    <name evidence="2" type="ORF">F2Y87_12090</name>
</gene>
<feature type="compositionally biased region" description="Basic residues" evidence="1">
    <location>
        <begin position="1"/>
        <end position="16"/>
    </location>
</feature>
<evidence type="ECO:0000256" key="1">
    <source>
        <dbReference type="SAM" id="MobiDB-lite"/>
    </source>
</evidence>
<comment type="caution">
    <text evidence="2">The sequence shown here is derived from an EMBL/GenBank/DDBJ whole genome shotgun (WGS) entry which is preliminary data.</text>
</comment>
<evidence type="ECO:0000313" key="2">
    <source>
        <dbReference type="EMBL" id="KAA5419074.1"/>
    </source>
</evidence>
<protein>
    <submittedName>
        <fullName evidence="2">Uncharacterized protein</fullName>
    </submittedName>
</protein>